<accession>A0ABS9T2K8</accession>
<evidence type="ECO:0000313" key="2">
    <source>
        <dbReference type="EMBL" id="MCH6162760.1"/>
    </source>
</evidence>
<protein>
    <submittedName>
        <fullName evidence="2">Uncharacterized protein</fullName>
    </submittedName>
</protein>
<gene>
    <name evidence="2" type="ORF">MMA15_20905</name>
</gene>
<feature type="chain" id="PRO_5046112825" evidence="1">
    <location>
        <begin position="28"/>
        <end position="404"/>
    </location>
</feature>
<dbReference type="RefSeq" id="WP_241061666.1">
    <property type="nucleotide sequence ID" value="NZ_JAKWJU010000002.1"/>
</dbReference>
<dbReference type="Proteomes" id="UP001166784">
    <property type="component" value="Unassembled WGS sequence"/>
</dbReference>
<feature type="signal peptide" evidence="1">
    <location>
        <begin position="1"/>
        <end position="27"/>
    </location>
</feature>
<keyword evidence="3" id="KW-1185">Reference proteome</keyword>
<reference evidence="2" key="2">
    <citation type="journal article" date="2023" name="Int. J. Syst. Evol. Microbiol.">
        <title>Streptomyces marispadix sp. nov., isolated from marine beach sediment of the Northern Coast of Portugal.</title>
        <authorList>
            <person name="dos Santos J.D.N."/>
            <person name="Vitorino I.R."/>
            <person name="Kallscheuer N."/>
            <person name="Srivastava A."/>
            <person name="Krautwurst S."/>
            <person name="Marz M."/>
            <person name="Jogler C."/>
            <person name="Lobo Da Cunha A."/>
            <person name="Catita J."/>
            <person name="Goncalves H."/>
            <person name="Gonzalez I."/>
            <person name="Reyes F."/>
            <person name="Lage O.M."/>
        </authorList>
    </citation>
    <scope>NUCLEOTIDE SEQUENCE</scope>
    <source>
        <strain evidence="2">M600PL45_2</strain>
    </source>
</reference>
<comment type="caution">
    <text evidence="2">The sequence shown here is derived from an EMBL/GenBank/DDBJ whole genome shotgun (WGS) entry which is preliminary data.</text>
</comment>
<evidence type="ECO:0000256" key="1">
    <source>
        <dbReference type="SAM" id="SignalP"/>
    </source>
</evidence>
<name>A0ABS9T2K8_9ACTN</name>
<reference evidence="2" key="1">
    <citation type="submission" date="2022-03" db="EMBL/GenBank/DDBJ databases">
        <authorList>
            <person name="Santos J.D.N."/>
            <person name="Kallscheuer N."/>
            <person name="Jogler C."/>
            <person name="Lage O.M."/>
        </authorList>
    </citation>
    <scope>NUCLEOTIDE SEQUENCE</scope>
    <source>
        <strain evidence="2">M600PL45_2</strain>
    </source>
</reference>
<organism evidence="2 3">
    <name type="scientific">Streptomyces marispadix</name>
    <dbReference type="NCBI Taxonomy" id="2922868"/>
    <lineage>
        <taxon>Bacteria</taxon>
        <taxon>Bacillati</taxon>
        <taxon>Actinomycetota</taxon>
        <taxon>Actinomycetes</taxon>
        <taxon>Kitasatosporales</taxon>
        <taxon>Streptomycetaceae</taxon>
        <taxon>Streptomyces</taxon>
    </lineage>
</organism>
<dbReference type="EMBL" id="JAKWJU010000002">
    <property type="protein sequence ID" value="MCH6162760.1"/>
    <property type="molecule type" value="Genomic_DNA"/>
</dbReference>
<evidence type="ECO:0000313" key="3">
    <source>
        <dbReference type="Proteomes" id="UP001166784"/>
    </source>
</evidence>
<keyword evidence="1" id="KW-0732">Signal</keyword>
<proteinExistence type="predicted"/>
<sequence>MKPLHLKGAAALAVAALAGVGYQTAMGGEATPEQKQSASAAPSMEVSYYSKSLSAELTDVTAVSADEGWAIGTSQKDDGTGDQKQVLVHRSGKTWKQSPLPEGAEKAVLGQIEGSAPDNVWLFASASGGDGKALAFRWDGEQWKTAPAPPSVNAWTKRTVTVLGEDDAWALDDERQSVHHWNGSEWTESKLPAGANADAIDASGPDDVWAVGFRDTGDDGGGPMSQPSAVHWDGKEWKTTKTPEYHFPDPAPPEESASLESVVAVSGDEVWAVGSHTFNHGEGGPEPEEENILLRWKGGKWQKGPAKAAEKASIETASDGAGGLVLGRYWHMTADGKLHEIARHKPVPGRSGKVEEIDKKQRFWPDEMVDVPGTKQVWSVGVIELGAQGDANFRRGAVLSYDAG</sequence>